<keyword evidence="1" id="KW-0418">Kinase</keyword>
<dbReference type="Proteomes" id="UP000181897">
    <property type="component" value="Chromosome"/>
</dbReference>
<dbReference type="EMBL" id="CP018076">
    <property type="protein sequence ID" value="APE44839.1"/>
    <property type="molecule type" value="Genomic_DNA"/>
</dbReference>
<dbReference type="PROSITE" id="PS00430">
    <property type="entry name" value="TONB_DEPENDENT_REC_1"/>
    <property type="match status" value="1"/>
</dbReference>
<feature type="domain" description="Histidine kinase/HSP90-like ATPase" evidence="2">
    <location>
        <begin position="28"/>
        <end position="153"/>
    </location>
</feature>
<dbReference type="CDD" id="cd16936">
    <property type="entry name" value="HATPase_RsbW-like"/>
    <property type="match status" value="1"/>
</dbReference>
<dbReference type="Gene3D" id="3.30.565.10">
    <property type="entry name" value="Histidine kinase-like ATPase, C-terminal domain"/>
    <property type="match status" value="1"/>
</dbReference>
<dbReference type="PANTHER" id="PTHR35526">
    <property type="entry name" value="ANTI-SIGMA-F FACTOR RSBW-RELATED"/>
    <property type="match status" value="1"/>
</dbReference>
<sequence>MIMASQPAPVSDIPSFRFTFDVDSSQMAVRGALLRLRGALSPLSLEPEELETLELVLAEILNNIVEHAYADHRPGDTITVSGEHRTDGLHLRIRDRGKAMPNGQPPLGRPAFGIPRCGAERLPEGGFGWPLIRDLARDLCYRRLDGENTLDLRVAIARQSRADGSPPRC</sequence>
<dbReference type="STRING" id="1917485.BOO69_16600"/>
<dbReference type="InterPro" id="IPR050267">
    <property type="entry name" value="Anti-sigma-factor_SerPK"/>
</dbReference>
<evidence type="ECO:0000313" key="4">
    <source>
        <dbReference type="Proteomes" id="UP000181897"/>
    </source>
</evidence>
<dbReference type="InterPro" id="IPR003594">
    <property type="entry name" value="HATPase_dom"/>
</dbReference>
<dbReference type="GO" id="GO:0004674">
    <property type="term" value="F:protein serine/threonine kinase activity"/>
    <property type="evidence" value="ECO:0007669"/>
    <property type="project" value="UniProtKB-KW"/>
</dbReference>
<evidence type="ECO:0000313" key="3">
    <source>
        <dbReference type="EMBL" id="APE44839.1"/>
    </source>
</evidence>
<evidence type="ECO:0000256" key="1">
    <source>
        <dbReference type="ARBA" id="ARBA00022527"/>
    </source>
</evidence>
<dbReference type="InterPro" id="IPR036890">
    <property type="entry name" value="HATPase_C_sf"/>
</dbReference>
<dbReference type="AlphaFoldDB" id="A0A1J0WKG1"/>
<gene>
    <name evidence="3" type="ORF">BOO69_16600</name>
</gene>
<keyword evidence="4" id="KW-1185">Reference proteome</keyword>
<dbReference type="InterPro" id="IPR010916">
    <property type="entry name" value="TonB_box_CS"/>
</dbReference>
<dbReference type="KEGG" id="suam:BOO69_16600"/>
<evidence type="ECO:0000259" key="2">
    <source>
        <dbReference type="Pfam" id="PF13581"/>
    </source>
</evidence>
<dbReference type="PANTHER" id="PTHR35526:SF3">
    <property type="entry name" value="ANTI-SIGMA-F FACTOR RSBW"/>
    <property type="match status" value="1"/>
</dbReference>
<accession>A0A1J0WKG1</accession>
<protein>
    <recommendedName>
        <fullName evidence="2">Histidine kinase/HSP90-like ATPase domain-containing protein</fullName>
    </recommendedName>
</protein>
<keyword evidence="1" id="KW-0808">Transferase</keyword>
<keyword evidence="1" id="KW-0723">Serine/threonine-protein kinase</keyword>
<name>A0A1J0WKG1_9RHOB</name>
<proteinExistence type="predicted"/>
<dbReference type="Pfam" id="PF13581">
    <property type="entry name" value="HATPase_c_2"/>
    <property type="match status" value="1"/>
</dbReference>
<organism evidence="3 4">
    <name type="scientific">Sulfitobacter alexandrii</name>
    <dbReference type="NCBI Taxonomy" id="1917485"/>
    <lineage>
        <taxon>Bacteria</taxon>
        <taxon>Pseudomonadati</taxon>
        <taxon>Pseudomonadota</taxon>
        <taxon>Alphaproteobacteria</taxon>
        <taxon>Rhodobacterales</taxon>
        <taxon>Roseobacteraceae</taxon>
        <taxon>Sulfitobacter</taxon>
    </lineage>
</organism>
<dbReference type="SUPFAM" id="SSF55874">
    <property type="entry name" value="ATPase domain of HSP90 chaperone/DNA topoisomerase II/histidine kinase"/>
    <property type="match status" value="1"/>
</dbReference>
<reference evidence="3 4" key="1">
    <citation type="submission" date="2016-11" db="EMBL/GenBank/DDBJ databases">
        <title>Complete genome sequence of Sulfitobacter sp. AM1-D1, a toxic bacteria associated with marine dinoflagellate Alexandrium minutum in East China Sea.</title>
        <authorList>
            <person name="Yang Q."/>
            <person name="Zhang X."/>
            <person name="Tian X."/>
        </authorList>
    </citation>
    <scope>NUCLEOTIDE SEQUENCE [LARGE SCALE GENOMIC DNA]</scope>
    <source>
        <strain evidence="3 4">AM1-D1</strain>
    </source>
</reference>